<name>A0A3M2MAH3_9ACTN</name>
<keyword evidence="3" id="KW-1185">Reference proteome</keyword>
<dbReference type="EMBL" id="RFFG01000008">
    <property type="protein sequence ID" value="RMI46607.1"/>
    <property type="molecule type" value="Genomic_DNA"/>
</dbReference>
<reference evidence="2 3" key="1">
    <citation type="submission" date="2018-10" db="EMBL/GenBank/DDBJ databases">
        <title>Isolation from soil.</title>
        <authorList>
            <person name="Hu J."/>
        </authorList>
    </citation>
    <scope>NUCLEOTIDE SEQUENCE [LARGE SCALE GENOMIC DNA]</scope>
    <source>
        <strain evidence="2 3">NEAU-Ht49</strain>
    </source>
</reference>
<evidence type="ECO:0000256" key="1">
    <source>
        <dbReference type="SAM" id="Phobius"/>
    </source>
</evidence>
<accession>A0A3M2MAH3</accession>
<dbReference type="Proteomes" id="UP000282674">
    <property type="component" value="Unassembled WGS sequence"/>
</dbReference>
<keyword evidence="1" id="KW-0472">Membrane</keyword>
<protein>
    <submittedName>
        <fullName evidence="2">Uncharacterized protein</fullName>
    </submittedName>
</protein>
<proteinExistence type="predicted"/>
<gene>
    <name evidence="2" type="ORF">EBO15_06690</name>
</gene>
<sequence length="91" mass="9145">MATCPEAVPLVQLIAAPVVSSFPVMFPLLVIVKVLGAVAAALMAEGVSGAAFALLDLGVDSTRERPSAVVAPITASVITDFFTGLSGGRFG</sequence>
<keyword evidence="1" id="KW-0812">Transmembrane</keyword>
<keyword evidence="1" id="KW-1133">Transmembrane helix</keyword>
<feature type="transmembrane region" description="Helical" evidence="1">
    <location>
        <begin position="30"/>
        <end position="55"/>
    </location>
</feature>
<comment type="caution">
    <text evidence="2">The sequence shown here is derived from an EMBL/GenBank/DDBJ whole genome shotgun (WGS) entry which is preliminary data.</text>
</comment>
<evidence type="ECO:0000313" key="3">
    <source>
        <dbReference type="Proteomes" id="UP000282674"/>
    </source>
</evidence>
<evidence type="ECO:0000313" key="2">
    <source>
        <dbReference type="EMBL" id="RMI46607.1"/>
    </source>
</evidence>
<dbReference type="AlphaFoldDB" id="A0A3M2MAH3"/>
<organism evidence="2 3">
    <name type="scientific">Actinomadura harenae</name>
    <dbReference type="NCBI Taxonomy" id="2483351"/>
    <lineage>
        <taxon>Bacteria</taxon>
        <taxon>Bacillati</taxon>
        <taxon>Actinomycetota</taxon>
        <taxon>Actinomycetes</taxon>
        <taxon>Streptosporangiales</taxon>
        <taxon>Thermomonosporaceae</taxon>
        <taxon>Actinomadura</taxon>
    </lineage>
</organism>